<dbReference type="AlphaFoldDB" id="A0A6M3JC06"/>
<dbReference type="InterPro" id="IPR039418">
    <property type="entry name" value="LexA-like"/>
</dbReference>
<dbReference type="CDD" id="cd06529">
    <property type="entry name" value="S24_LexA-like"/>
    <property type="match status" value="1"/>
</dbReference>
<dbReference type="Gene3D" id="2.10.109.10">
    <property type="entry name" value="Umud Fragment, subunit A"/>
    <property type="match status" value="1"/>
</dbReference>
<evidence type="ECO:0000313" key="7">
    <source>
        <dbReference type="EMBL" id="QJB00768.1"/>
    </source>
</evidence>
<accession>A0A6M3JC06</accession>
<keyword evidence="2" id="KW-0238">DNA-binding</keyword>
<keyword evidence="1" id="KW-0805">Transcription regulation</keyword>
<dbReference type="GO" id="GO:0003677">
    <property type="term" value="F:DNA binding"/>
    <property type="evidence" value="ECO:0007669"/>
    <property type="project" value="UniProtKB-KW"/>
</dbReference>
<evidence type="ECO:0000259" key="5">
    <source>
        <dbReference type="PROSITE" id="PS50943"/>
    </source>
</evidence>
<gene>
    <name evidence="7" type="ORF">MM171A00166_0011</name>
    <name evidence="9" type="ORF">MM415A00140_0034</name>
    <name evidence="6" type="ORF">MM415B00227_0042</name>
    <name evidence="8" type="ORF">TM448B00166_0026</name>
</gene>
<evidence type="ECO:0000256" key="3">
    <source>
        <dbReference type="ARBA" id="ARBA00023163"/>
    </source>
</evidence>
<evidence type="ECO:0000256" key="2">
    <source>
        <dbReference type="ARBA" id="ARBA00023125"/>
    </source>
</evidence>
<organism evidence="6">
    <name type="scientific">viral metagenome</name>
    <dbReference type="NCBI Taxonomy" id="1070528"/>
    <lineage>
        <taxon>unclassified sequences</taxon>
        <taxon>metagenomes</taxon>
        <taxon>organismal metagenomes</taxon>
    </lineage>
</organism>
<dbReference type="Pfam" id="PF00717">
    <property type="entry name" value="Peptidase_S24"/>
    <property type="match status" value="1"/>
</dbReference>
<dbReference type="EMBL" id="MT143701">
    <property type="protein sequence ID" value="QJB00768.1"/>
    <property type="molecule type" value="Genomic_DNA"/>
</dbReference>
<protein>
    <submittedName>
        <fullName evidence="6">Putative DNA binding, helix-turn-helix domain containing protein</fullName>
    </submittedName>
</protein>
<dbReference type="InterPro" id="IPR010982">
    <property type="entry name" value="Lambda_DNA-bd_dom_sf"/>
</dbReference>
<evidence type="ECO:0000313" key="8">
    <source>
        <dbReference type="EMBL" id="QJH93982.1"/>
    </source>
</evidence>
<feature type="domain" description="HTH cro/C1-type" evidence="5">
    <location>
        <begin position="35"/>
        <end position="76"/>
    </location>
</feature>
<dbReference type="EMBL" id="MT144594">
    <property type="protein sequence ID" value="QJH93982.1"/>
    <property type="molecule type" value="Genomic_DNA"/>
</dbReference>
<reference evidence="6" key="1">
    <citation type="submission" date="2020-03" db="EMBL/GenBank/DDBJ databases">
        <title>The deep terrestrial virosphere.</title>
        <authorList>
            <person name="Holmfeldt K."/>
            <person name="Nilsson E."/>
            <person name="Simone D."/>
            <person name="Lopez-Fernandez M."/>
            <person name="Wu X."/>
            <person name="de Brujin I."/>
            <person name="Lundin D."/>
            <person name="Andersson A."/>
            <person name="Bertilsson S."/>
            <person name="Dopson M."/>
        </authorList>
    </citation>
    <scope>NUCLEOTIDE SEQUENCE</scope>
    <source>
        <strain evidence="7">MM171A00166</strain>
        <strain evidence="9">MM415A00140</strain>
        <strain evidence="6">MM415B00227</strain>
        <strain evidence="8">TM448B00166</strain>
    </source>
</reference>
<keyword evidence="3" id="KW-0804">Transcription</keyword>
<dbReference type="SUPFAM" id="SSF47413">
    <property type="entry name" value="lambda repressor-like DNA-binding domains"/>
    <property type="match status" value="1"/>
</dbReference>
<evidence type="ECO:0000313" key="9">
    <source>
        <dbReference type="EMBL" id="QJI05284.1"/>
    </source>
</evidence>
<dbReference type="PROSITE" id="PS50943">
    <property type="entry name" value="HTH_CROC1"/>
    <property type="match status" value="1"/>
</dbReference>
<evidence type="ECO:0000313" key="6">
    <source>
        <dbReference type="EMBL" id="QJA67380.1"/>
    </source>
</evidence>
<dbReference type="EMBL" id="MT141570">
    <property type="protein sequence ID" value="QJA67380.1"/>
    <property type="molecule type" value="Genomic_DNA"/>
</dbReference>
<dbReference type="PANTHER" id="PTHR40661">
    <property type="match status" value="1"/>
</dbReference>
<dbReference type="InterPro" id="IPR015927">
    <property type="entry name" value="Peptidase_S24_S26A/B/C"/>
</dbReference>
<dbReference type="SUPFAM" id="SSF51306">
    <property type="entry name" value="LexA/Signal peptidase"/>
    <property type="match status" value="1"/>
</dbReference>
<dbReference type="Gene3D" id="1.10.260.40">
    <property type="entry name" value="lambda repressor-like DNA-binding domains"/>
    <property type="match status" value="1"/>
</dbReference>
<proteinExistence type="predicted"/>
<dbReference type="EMBL" id="MT145197">
    <property type="protein sequence ID" value="QJI05284.1"/>
    <property type="molecule type" value="Genomic_DNA"/>
</dbReference>
<sequence length="235" mass="26293">MDDFFRTGTFRIMSLIDKKALMAAMEDKNILAAPLALMIGRDKDYIRDYLKGRKKSLKVDDAQRIADVLKIPLNRLMGGQTEVAEERGLEVMGKVAAGIYKDISVGDQDEHRRPRIAVARDLRFPHCRQYALEIEGDSMDELFHDGAIVVCVDFADSGLDLKPGMVAHIERSIAGGQLVENTLKELRRDGKEGWSLHPRSTNPSHKPILLSGSESDDVKIRGFVVGQWQPLSFGF</sequence>
<dbReference type="InterPro" id="IPR001387">
    <property type="entry name" value="Cro/C1-type_HTH"/>
</dbReference>
<name>A0A6M3JC06_9ZZZZ</name>
<evidence type="ECO:0000256" key="4">
    <source>
        <dbReference type="SAM" id="MobiDB-lite"/>
    </source>
</evidence>
<feature type="region of interest" description="Disordered" evidence="4">
    <location>
        <begin position="190"/>
        <end position="210"/>
    </location>
</feature>
<dbReference type="InterPro" id="IPR036286">
    <property type="entry name" value="LexA/Signal_pep-like_sf"/>
</dbReference>
<evidence type="ECO:0000256" key="1">
    <source>
        <dbReference type="ARBA" id="ARBA00023015"/>
    </source>
</evidence>
<dbReference type="PANTHER" id="PTHR40661:SF1">
    <property type="entry name" value="HTH CRO_C1-TYPE DOMAIN-CONTAINING PROTEIN"/>
    <property type="match status" value="1"/>
</dbReference>